<evidence type="ECO:0000259" key="7">
    <source>
        <dbReference type="PROSITE" id="PS51895"/>
    </source>
</evidence>
<sequence>MLFTAFTTLLAATAAVSASPLTRRTNTEVVWTNTAGIVRNGDDVASISFTLHSDTSGNSTYCTTGANANPSMDDPKFYSCEAEEYAFRYVERVAYGRFKIALVHQTSAFAGLQGNMTIGCNGSNSIACDQVGKATATLCSDDSCGQSAGN</sequence>
<keyword evidence="4" id="KW-1015">Disulfide bond</keyword>
<dbReference type="GO" id="GO:0005576">
    <property type="term" value="C:extracellular region"/>
    <property type="evidence" value="ECO:0007669"/>
    <property type="project" value="UniProtKB-SubCell"/>
</dbReference>
<evidence type="ECO:0000256" key="5">
    <source>
        <dbReference type="PROSITE-ProRule" id="PRU01243"/>
    </source>
</evidence>
<protein>
    <recommendedName>
        <fullName evidence="7">AA1-like domain-containing protein</fullName>
    </recommendedName>
</protein>
<evidence type="ECO:0000313" key="8">
    <source>
        <dbReference type="EMBL" id="CAI6299030.1"/>
    </source>
</evidence>
<feature type="chain" id="PRO_5040932331" description="AA1-like domain-containing protein" evidence="6">
    <location>
        <begin position="19"/>
        <end position="150"/>
    </location>
</feature>
<keyword evidence="9" id="KW-1185">Reference proteome</keyword>
<dbReference type="EMBL" id="CAOQHR010000002">
    <property type="protein sequence ID" value="CAI6299030.1"/>
    <property type="molecule type" value="Genomic_DNA"/>
</dbReference>
<dbReference type="Pfam" id="PF16541">
    <property type="entry name" value="AltA1"/>
    <property type="match status" value="1"/>
</dbReference>
<evidence type="ECO:0000256" key="1">
    <source>
        <dbReference type="ARBA" id="ARBA00004613"/>
    </source>
</evidence>
<evidence type="ECO:0000256" key="6">
    <source>
        <dbReference type="SAM" id="SignalP"/>
    </source>
</evidence>
<evidence type="ECO:0000256" key="4">
    <source>
        <dbReference type="ARBA" id="ARBA00023157"/>
    </source>
</evidence>
<evidence type="ECO:0000313" key="9">
    <source>
        <dbReference type="Proteomes" id="UP001152607"/>
    </source>
</evidence>
<dbReference type="Proteomes" id="UP001152607">
    <property type="component" value="Unassembled WGS sequence"/>
</dbReference>
<dbReference type="InterPro" id="IPR032382">
    <property type="entry name" value="AltA1"/>
</dbReference>
<comment type="caution">
    <text evidence="8">The sequence shown here is derived from an EMBL/GenBank/DDBJ whole genome shotgun (WGS) entry which is preliminary data.</text>
</comment>
<dbReference type="OrthoDB" id="3787696at2759"/>
<proteinExistence type="predicted"/>
<accession>A0A9W4XLS2</accession>
<comment type="subcellular location">
    <subcellularLocation>
        <location evidence="1">Secreted</location>
    </subcellularLocation>
</comment>
<evidence type="ECO:0000256" key="2">
    <source>
        <dbReference type="ARBA" id="ARBA00022525"/>
    </source>
</evidence>
<reference evidence="8" key="1">
    <citation type="submission" date="2023-01" db="EMBL/GenBank/DDBJ databases">
        <authorList>
            <person name="Van Ghelder C."/>
            <person name="Rancurel C."/>
        </authorList>
    </citation>
    <scope>NUCLEOTIDE SEQUENCE</scope>
    <source>
        <strain evidence="8">CNCM I-4278</strain>
    </source>
</reference>
<gene>
    <name evidence="8" type="ORF">PDIGIT_LOCUS2763</name>
</gene>
<keyword evidence="2" id="KW-0964">Secreted</keyword>
<feature type="signal peptide" evidence="6">
    <location>
        <begin position="1"/>
        <end position="18"/>
    </location>
</feature>
<evidence type="ECO:0000256" key="3">
    <source>
        <dbReference type="ARBA" id="ARBA00022729"/>
    </source>
</evidence>
<organism evidence="8 9">
    <name type="scientific">Periconia digitata</name>
    <dbReference type="NCBI Taxonomy" id="1303443"/>
    <lineage>
        <taxon>Eukaryota</taxon>
        <taxon>Fungi</taxon>
        <taxon>Dikarya</taxon>
        <taxon>Ascomycota</taxon>
        <taxon>Pezizomycotina</taxon>
        <taxon>Dothideomycetes</taxon>
        <taxon>Pleosporomycetidae</taxon>
        <taxon>Pleosporales</taxon>
        <taxon>Massarineae</taxon>
        <taxon>Periconiaceae</taxon>
        <taxon>Periconia</taxon>
    </lineage>
</organism>
<name>A0A9W4XLS2_9PLEO</name>
<feature type="domain" description="AA1-like" evidence="7">
    <location>
        <begin position="24"/>
        <end position="141"/>
    </location>
</feature>
<dbReference type="AlphaFoldDB" id="A0A9W4XLS2"/>
<comment type="caution">
    <text evidence="5">Lacks conserved residue(s) required for the propagation of feature annotation.</text>
</comment>
<keyword evidence="3 6" id="KW-0732">Signal</keyword>
<dbReference type="PROSITE" id="PS51895">
    <property type="entry name" value="AA1"/>
    <property type="match status" value="1"/>
</dbReference>
<dbReference type="Gene3D" id="2.40.350.20">
    <property type="match status" value="1"/>
</dbReference>